<sequence length="49" mass="5772">MKKTLQKIRDEKKHTRALMKSFLLNHKGNKYKANTLLGLLWNYVKGKKG</sequence>
<dbReference type="EMBL" id="MW030544">
    <property type="protein sequence ID" value="QPI16214.1"/>
    <property type="molecule type" value="Genomic_DNA"/>
</dbReference>
<proteinExistence type="predicted"/>
<gene>
    <name evidence="1" type="ORF">NIOZUU157_00097</name>
</gene>
<name>A0A7S9XDQ8_9VIRU</name>
<evidence type="ECO:0000313" key="1">
    <source>
        <dbReference type="EMBL" id="QPI16214.1"/>
    </source>
</evidence>
<protein>
    <submittedName>
        <fullName evidence="1">Uncharacterized protein</fullName>
    </submittedName>
</protein>
<organism evidence="1">
    <name type="scientific">Virus NIOZ-UU157</name>
    <dbReference type="NCBI Taxonomy" id="2763269"/>
    <lineage>
        <taxon>Viruses</taxon>
    </lineage>
</organism>
<reference evidence="1" key="1">
    <citation type="submission" date="2020-08" db="EMBL/GenBank/DDBJ databases">
        <title>Bridging the membrane lipid divide: bacteria of the FCB group superphylum have the potential to synthesize archaeal ether lipids.</title>
        <authorList>
            <person name="Villanueva L."/>
            <person name="von Meijenfeldt F.A.B."/>
            <person name="Westbye A.B."/>
            <person name="Yadav S."/>
            <person name="Hopmans E.C."/>
            <person name="Dutilh B.E."/>
            <person name="Sinninghe Damste J.S."/>
        </authorList>
    </citation>
    <scope>NUCLEOTIDE SEQUENCE</scope>
    <source>
        <strain evidence="1">NIOZ-UU157</strain>
    </source>
</reference>
<accession>A0A7S9XDQ8</accession>